<name>A0ACB7YJW9_9ERIC</name>
<proteinExistence type="predicted"/>
<organism evidence="1 2">
    <name type="scientific">Vaccinium darrowii</name>
    <dbReference type="NCBI Taxonomy" id="229202"/>
    <lineage>
        <taxon>Eukaryota</taxon>
        <taxon>Viridiplantae</taxon>
        <taxon>Streptophyta</taxon>
        <taxon>Embryophyta</taxon>
        <taxon>Tracheophyta</taxon>
        <taxon>Spermatophyta</taxon>
        <taxon>Magnoliopsida</taxon>
        <taxon>eudicotyledons</taxon>
        <taxon>Gunneridae</taxon>
        <taxon>Pentapetalae</taxon>
        <taxon>asterids</taxon>
        <taxon>Ericales</taxon>
        <taxon>Ericaceae</taxon>
        <taxon>Vaccinioideae</taxon>
        <taxon>Vaccinieae</taxon>
        <taxon>Vaccinium</taxon>
    </lineage>
</organism>
<accession>A0ACB7YJW9</accession>
<protein>
    <submittedName>
        <fullName evidence="1">Uncharacterized protein</fullName>
    </submittedName>
</protein>
<keyword evidence="2" id="KW-1185">Reference proteome</keyword>
<evidence type="ECO:0000313" key="2">
    <source>
        <dbReference type="Proteomes" id="UP000828048"/>
    </source>
</evidence>
<sequence length="465" mass="51734">MVCKRPFLDEEPYDVGSKHPRQHGETAQQSPVWGITHCNDGPQKQFSDEGENSAWKSQHDGNLIRGSADEGENSAWKSQHDGKITRGTVLEDVNGTKKEQELELNASSSISSDLWVNGNVGESFESDAVLHLSFFPHYFELDHRVNRLVLPHDSYSVRLDHDPRIAVSVGPDHQADVPEWAPQCFSQSFGSCMSQADCGNTDKVEGTCIISMPCTESPEYDSSVDGGTRNYFDCDCLDKGSINCVKQHVGEAREKLRENLGQKIFEELGFSSMGEEVAKKWTDGEEQTFREVVFSNPASQGKKFWDHLSATFPYKTKGDLVSYYFNVFMLQKRAEQNWFDPSNIDSDNDEWQISELGINEEDDDSAVESLLDGVEEAGTDTWKDDAADSGNHLYGVGEEDEGDVDDVLVANGGEFVGGCGLGLDPAFQLPSKVSSNHRERQDIEDDSCTSYEYQSGKFDSCSQID</sequence>
<reference evidence="1 2" key="1">
    <citation type="journal article" date="2021" name="Hortic Res">
        <title>High-quality reference genome and annotation aids understanding of berry development for evergreen blueberry (Vaccinium darrowii).</title>
        <authorList>
            <person name="Yu J."/>
            <person name="Hulse-Kemp A.M."/>
            <person name="Babiker E."/>
            <person name="Staton M."/>
        </authorList>
    </citation>
    <scope>NUCLEOTIDE SEQUENCE [LARGE SCALE GENOMIC DNA]</scope>
    <source>
        <strain evidence="2">cv. NJ 8807/NJ 8810</strain>
        <tissue evidence="1">Young leaf</tissue>
    </source>
</reference>
<gene>
    <name evidence="1" type="ORF">Vadar_033609</name>
</gene>
<comment type="caution">
    <text evidence="1">The sequence shown here is derived from an EMBL/GenBank/DDBJ whole genome shotgun (WGS) entry which is preliminary data.</text>
</comment>
<dbReference type="Proteomes" id="UP000828048">
    <property type="component" value="Chromosome 8"/>
</dbReference>
<evidence type="ECO:0000313" key="1">
    <source>
        <dbReference type="EMBL" id="KAH7853125.1"/>
    </source>
</evidence>
<dbReference type="EMBL" id="CM037158">
    <property type="protein sequence ID" value="KAH7853125.1"/>
    <property type="molecule type" value="Genomic_DNA"/>
</dbReference>